<comment type="caution">
    <text evidence="2">The sequence shown here is derived from an EMBL/GenBank/DDBJ whole genome shotgun (WGS) entry which is preliminary data.</text>
</comment>
<organism evidence="2 3">
    <name type="scientific">Actinoplanes aureus</name>
    <dbReference type="NCBI Taxonomy" id="2792083"/>
    <lineage>
        <taxon>Bacteria</taxon>
        <taxon>Bacillati</taxon>
        <taxon>Actinomycetota</taxon>
        <taxon>Actinomycetes</taxon>
        <taxon>Micromonosporales</taxon>
        <taxon>Micromonosporaceae</taxon>
        <taxon>Actinoplanes</taxon>
    </lineage>
</organism>
<sequence length="105" mass="11307">MLAEPRRTATLLATARRLEAAAMDDALDLLDSLMATRLIGPARRVTDRARLEAMPRLEKASSTLMVVARKMLDLLDGVAGLAEHSPPADTGVHHERSARPATVAI</sequence>
<dbReference type="Proteomes" id="UP000598146">
    <property type="component" value="Unassembled WGS sequence"/>
</dbReference>
<reference evidence="2" key="1">
    <citation type="submission" date="2020-11" db="EMBL/GenBank/DDBJ databases">
        <title>Isolation and identification of active actinomycetes.</title>
        <authorList>
            <person name="Sun X."/>
        </authorList>
    </citation>
    <scope>NUCLEOTIDE SEQUENCE</scope>
    <source>
        <strain evidence="2">NEAU-A11</strain>
    </source>
</reference>
<proteinExistence type="predicted"/>
<evidence type="ECO:0000313" key="2">
    <source>
        <dbReference type="EMBL" id="MBG0569144.1"/>
    </source>
</evidence>
<evidence type="ECO:0000313" key="3">
    <source>
        <dbReference type="Proteomes" id="UP000598146"/>
    </source>
</evidence>
<protein>
    <submittedName>
        <fullName evidence="2">Uncharacterized protein</fullName>
    </submittedName>
</protein>
<keyword evidence="3" id="KW-1185">Reference proteome</keyword>
<dbReference type="AlphaFoldDB" id="A0A931G8D6"/>
<dbReference type="EMBL" id="JADQTO010000055">
    <property type="protein sequence ID" value="MBG0569144.1"/>
    <property type="molecule type" value="Genomic_DNA"/>
</dbReference>
<accession>A0A931G8D6</accession>
<dbReference type="RefSeq" id="WP_196420889.1">
    <property type="nucleotide sequence ID" value="NZ_JADQTO010000055.1"/>
</dbReference>
<feature type="region of interest" description="Disordered" evidence="1">
    <location>
        <begin position="83"/>
        <end position="105"/>
    </location>
</feature>
<gene>
    <name evidence="2" type="ORF">I4J89_47825</name>
</gene>
<evidence type="ECO:0000256" key="1">
    <source>
        <dbReference type="SAM" id="MobiDB-lite"/>
    </source>
</evidence>
<name>A0A931G8D6_9ACTN</name>